<feature type="chain" id="PRO_5031530629" evidence="2">
    <location>
        <begin position="24"/>
        <end position="223"/>
    </location>
</feature>
<name>A0A7W7JY55_9SPHN</name>
<feature type="signal peptide" evidence="2">
    <location>
        <begin position="1"/>
        <end position="23"/>
    </location>
</feature>
<evidence type="ECO:0000313" key="3">
    <source>
        <dbReference type="EMBL" id="MBB4837517.1"/>
    </source>
</evidence>
<gene>
    <name evidence="3" type="ORF">HNP52_000568</name>
</gene>
<evidence type="ECO:0000256" key="2">
    <source>
        <dbReference type="SAM" id="SignalP"/>
    </source>
</evidence>
<dbReference type="Proteomes" id="UP000575241">
    <property type="component" value="Unassembled WGS sequence"/>
</dbReference>
<evidence type="ECO:0000256" key="1">
    <source>
        <dbReference type="SAM" id="MobiDB-lite"/>
    </source>
</evidence>
<proteinExistence type="predicted"/>
<feature type="compositionally biased region" description="Basic and acidic residues" evidence="1">
    <location>
        <begin position="37"/>
        <end position="46"/>
    </location>
</feature>
<keyword evidence="4" id="KW-1185">Reference proteome</keyword>
<evidence type="ECO:0000313" key="4">
    <source>
        <dbReference type="Proteomes" id="UP000575241"/>
    </source>
</evidence>
<keyword evidence="2" id="KW-0732">Signal</keyword>
<reference evidence="3 4" key="1">
    <citation type="submission" date="2020-08" db="EMBL/GenBank/DDBJ databases">
        <title>Functional genomics of gut bacteria from endangered species of beetles.</title>
        <authorList>
            <person name="Carlos-Shanley C."/>
        </authorList>
    </citation>
    <scope>NUCLEOTIDE SEQUENCE [LARGE SCALE GENOMIC DNA]</scope>
    <source>
        <strain evidence="3 4">S00224</strain>
    </source>
</reference>
<comment type="caution">
    <text evidence="3">The sequence shown here is derived from an EMBL/GenBank/DDBJ whole genome shotgun (WGS) entry which is preliminary data.</text>
</comment>
<organism evidence="3 4">
    <name type="scientific">Sphingomonas kyeonggiensis</name>
    <dbReference type="NCBI Taxonomy" id="1268553"/>
    <lineage>
        <taxon>Bacteria</taxon>
        <taxon>Pseudomonadati</taxon>
        <taxon>Pseudomonadota</taxon>
        <taxon>Alphaproteobacteria</taxon>
        <taxon>Sphingomonadales</taxon>
        <taxon>Sphingomonadaceae</taxon>
        <taxon>Sphingomonas</taxon>
    </lineage>
</organism>
<dbReference type="RefSeq" id="WP_184162193.1">
    <property type="nucleotide sequence ID" value="NZ_JACHLN010000001.1"/>
</dbReference>
<sequence>MQHLYRAAALAAAFLATTQAAQAQGFLKRLAERAVGHAESEPEQKVRQGVTSAVDGAGRKRARNPEAAPEGDAGASDTGGNGQPAPAPAAARAVRYVGDIAVPADVEAQKTRYNKFGEVSCNDCEGGIDFDGRPKFEFDEFSGKYNERAMRLGTWTVGQSLRWQGKASVGTLTLLREETVDGFRCRRLEYRLVRGKASASRPSLICWGLASSASSVENWHEVY</sequence>
<feature type="region of interest" description="Disordered" evidence="1">
    <location>
        <begin position="37"/>
        <end position="90"/>
    </location>
</feature>
<accession>A0A7W7JY55</accession>
<protein>
    <submittedName>
        <fullName evidence="3">Uncharacterized protein</fullName>
    </submittedName>
</protein>
<dbReference type="AlphaFoldDB" id="A0A7W7JY55"/>
<dbReference type="EMBL" id="JACHLN010000001">
    <property type="protein sequence ID" value="MBB4837517.1"/>
    <property type="molecule type" value="Genomic_DNA"/>
</dbReference>